<name>A0A060CG29_9STRE</name>
<protein>
    <submittedName>
        <fullName evidence="2">CAZy families GH36 protein</fullName>
    </submittedName>
</protein>
<accession>A0A060CG29</accession>
<dbReference type="InterPro" id="IPR038417">
    <property type="entry name" value="Alpga-gal_N_sf"/>
</dbReference>
<dbReference type="EMBL" id="KF124617">
    <property type="protein sequence ID" value="AIA91935.1"/>
    <property type="molecule type" value="Genomic_DNA"/>
</dbReference>
<dbReference type="AlphaFoldDB" id="A0A060CG29"/>
<reference evidence="2" key="1">
    <citation type="journal article" date="2013" name="Environ. Microbiol.">
        <title>Seasonally variable intestinal metagenomes of the red palm weevil (Rhynchophorus ferrugineus).</title>
        <authorList>
            <person name="Jia S."/>
            <person name="Zhang X."/>
            <person name="Zhang G."/>
            <person name="Yin A."/>
            <person name="Zhang S."/>
            <person name="Li F."/>
            <person name="Wang L."/>
            <person name="Zhao D."/>
            <person name="Yun Q."/>
            <person name="Tala"/>
            <person name="Wang J."/>
            <person name="Sun G."/>
            <person name="Baabdullah M."/>
            <person name="Yu X."/>
            <person name="Hu S."/>
            <person name="Al-Mssallem I.S."/>
            <person name="Yu J."/>
        </authorList>
    </citation>
    <scope>NUCLEOTIDE SEQUENCE</scope>
</reference>
<organism evidence="2">
    <name type="scientific">uncultured Streptococcus sp</name>
    <dbReference type="NCBI Taxonomy" id="83427"/>
    <lineage>
        <taxon>Bacteria</taxon>
        <taxon>Bacillati</taxon>
        <taxon>Bacillota</taxon>
        <taxon>Bacilli</taxon>
        <taxon>Lactobacillales</taxon>
        <taxon>Streptococcaceae</taxon>
        <taxon>Streptococcus</taxon>
        <taxon>environmental samples</taxon>
    </lineage>
</organism>
<proteinExistence type="predicted"/>
<feature type="domain" description="Glycosyl hydrolase family 36 N-terminal" evidence="1">
    <location>
        <begin position="3"/>
        <end position="81"/>
    </location>
</feature>
<evidence type="ECO:0000259" key="1">
    <source>
        <dbReference type="Pfam" id="PF16875"/>
    </source>
</evidence>
<dbReference type="Pfam" id="PF16875">
    <property type="entry name" value="Glyco_hydro_36N"/>
    <property type="match status" value="1"/>
</dbReference>
<sequence length="82" mass="9656">MHFSIQYEDGSFVSQFTYDRYEQFSGTVNLEGLPQARAREGEAETLIVYLVENTRQLELQLQYTIFKDFPILSRCVRVKNRA</sequence>
<dbReference type="InterPro" id="IPR031704">
    <property type="entry name" value="Glyco_hydro_36_N"/>
</dbReference>
<dbReference type="Gene3D" id="2.70.98.60">
    <property type="entry name" value="alpha-galactosidase from lactobacil brevis"/>
    <property type="match status" value="1"/>
</dbReference>
<evidence type="ECO:0000313" key="2">
    <source>
        <dbReference type="EMBL" id="AIA91935.1"/>
    </source>
</evidence>